<dbReference type="InterPro" id="IPR013149">
    <property type="entry name" value="ADH-like_C"/>
</dbReference>
<dbReference type="InterPro" id="IPR047122">
    <property type="entry name" value="Trans-enoyl_RdTase-like"/>
</dbReference>
<sequence length="367" mass="39025">MDALVTNRGPLSRVLNLASNKSIGQGCAVKRIPIPTISAHQILVKVHAVALNPIDFISIDILAPRGSIIGCDYAGSVAPVGERALGQWKVGDRVAGFVYGGLYKDRGSFCRYLKVDADLAWRVPAGLSDGEAASYGVSAATAMLALTVYLGLPSLYEPPASASPNMLKDRSEGGGAILIYAGSTTVGLFAIQLARKIGYTVVTTASPHSFELVKQYGADSVFDYHSPTAAQDIIRSFPCITQALDCISKGPSTEFCARVMARNGGKVVTLLDQGKSKVEGVTYEYLVCFTMFGEKFAWFPPVGPAFPVVASRREALAGFYANLPSLVGYVKPPPLLVLGTGFEKILEGLDELRAGKVSGRKLIVKLE</sequence>
<protein>
    <submittedName>
        <fullName evidence="4">Protein TOXD</fullName>
    </submittedName>
</protein>
<dbReference type="CDD" id="cd08249">
    <property type="entry name" value="enoyl_reductase_like"/>
    <property type="match status" value="1"/>
</dbReference>
<name>A0A8T9C489_9HELO</name>
<dbReference type="AlphaFoldDB" id="A0A8T9C489"/>
<dbReference type="Gene3D" id="3.90.180.10">
    <property type="entry name" value="Medium-chain alcohol dehydrogenases, catalytic domain"/>
    <property type="match status" value="1"/>
</dbReference>
<keyword evidence="5" id="KW-1185">Reference proteome</keyword>
<dbReference type="GO" id="GO:0016651">
    <property type="term" value="F:oxidoreductase activity, acting on NAD(P)H"/>
    <property type="evidence" value="ECO:0007669"/>
    <property type="project" value="InterPro"/>
</dbReference>
<evidence type="ECO:0000313" key="5">
    <source>
        <dbReference type="Proteomes" id="UP000469558"/>
    </source>
</evidence>
<feature type="domain" description="Enoyl reductase (ER)" evidence="3">
    <location>
        <begin position="24"/>
        <end position="363"/>
    </location>
</feature>
<gene>
    <name evidence="4" type="primary">TOXD_0</name>
    <name evidence="4" type="ORF">LSUE1_G004826</name>
</gene>
<dbReference type="SMART" id="SM00829">
    <property type="entry name" value="PKS_ER"/>
    <property type="match status" value="1"/>
</dbReference>
<keyword evidence="2" id="KW-0560">Oxidoreductase</keyword>
<comment type="caution">
    <text evidence="4">The sequence shown here is derived from an EMBL/GenBank/DDBJ whole genome shotgun (WGS) entry which is preliminary data.</text>
</comment>
<dbReference type="SUPFAM" id="SSF51735">
    <property type="entry name" value="NAD(P)-binding Rossmann-fold domains"/>
    <property type="match status" value="1"/>
</dbReference>
<evidence type="ECO:0000256" key="1">
    <source>
        <dbReference type="ARBA" id="ARBA00008072"/>
    </source>
</evidence>
<proteinExistence type="inferred from homology"/>
<dbReference type="InterPro" id="IPR013154">
    <property type="entry name" value="ADH-like_N"/>
</dbReference>
<dbReference type="PANTHER" id="PTHR45348">
    <property type="entry name" value="HYPOTHETICAL OXIDOREDUCTASE (EUROFUNG)"/>
    <property type="match status" value="1"/>
</dbReference>
<dbReference type="InterPro" id="IPR011032">
    <property type="entry name" value="GroES-like_sf"/>
</dbReference>
<organism evidence="4 5">
    <name type="scientific">Lachnellula suecica</name>
    <dbReference type="NCBI Taxonomy" id="602035"/>
    <lineage>
        <taxon>Eukaryota</taxon>
        <taxon>Fungi</taxon>
        <taxon>Dikarya</taxon>
        <taxon>Ascomycota</taxon>
        <taxon>Pezizomycotina</taxon>
        <taxon>Leotiomycetes</taxon>
        <taxon>Helotiales</taxon>
        <taxon>Lachnaceae</taxon>
        <taxon>Lachnellula</taxon>
    </lineage>
</organism>
<dbReference type="PANTHER" id="PTHR45348:SF7">
    <property type="entry name" value="ZINC BINDING OXIDOREDUCTASE, PUTATIVE-RELATED"/>
    <property type="match status" value="1"/>
</dbReference>
<dbReference type="Gene3D" id="3.40.50.720">
    <property type="entry name" value="NAD(P)-binding Rossmann-like Domain"/>
    <property type="match status" value="1"/>
</dbReference>
<dbReference type="OrthoDB" id="48317at2759"/>
<dbReference type="Pfam" id="PF08240">
    <property type="entry name" value="ADH_N"/>
    <property type="match status" value="1"/>
</dbReference>
<evidence type="ECO:0000259" key="3">
    <source>
        <dbReference type="SMART" id="SM00829"/>
    </source>
</evidence>
<dbReference type="Proteomes" id="UP000469558">
    <property type="component" value="Unassembled WGS sequence"/>
</dbReference>
<evidence type="ECO:0000313" key="4">
    <source>
        <dbReference type="EMBL" id="TVY78135.1"/>
    </source>
</evidence>
<dbReference type="EMBL" id="QGMK01000839">
    <property type="protein sequence ID" value="TVY78135.1"/>
    <property type="molecule type" value="Genomic_DNA"/>
</dbReference>
<dbReference type="SUPFAM" id="SSF50129">
    <property type="entry name" value="GroES-like"/>
    <property type="match status" value="1"/>
</dbReference>
<comment type="similarity">
    <text evidence="1">Belongs to the zinc-containing alcohol dehydrogenase family.</text>
</comment>
<dbReference type="InterPro" id="IPR020843">
    <property type="entry name" value="ER"/>
</dbReference>
<dbReference type="Pfam" id="PF00107">
    <property type="entry name" value="ADH_zinc_N"/>
    <property type="match status" value="1"/>
</dbReference>
<evidence type="ECO:0000256" key="2">
    <source>
        <dbReference type="ARBA" id="ARBA00023002"/>
    </source>
</evidence>
<dbReference type="InterPro" id="IPR036291">
    <property type="entry name" value="NAD(P)-bd_dom_sf"/>
</dbReference>
<reference evidence="4 5" key="1">
    <citation type="submission" date="2018-05" db="EMBL/GenBank/DDBJ databases">
        <title>Genome sequencing and assembly of the regulated plant pathogen Lachnellula willkommii and related sister species for the development of diagnostic species identification markers.</title>
        <authorList>
            <person name="Giroux E."/>
            <person name="Bilodeau G."/>
        </authorList>
    </citation>
    <scope>NUCLEOTIDE SEQUENCE [LARGE SCALE GENOMIC DNA]</scope>
    <source>
        <strain evidence="4 5">CBS 268.59</strain>
    </source>
</reference>
<accession>A0A8T9C489</accession>